<dbReference type="Pfam" id="PF03401">
    <property type="entry name" value="TctC"/>
    <property type="match status" value="1"/>
</dbReference>
<reference evidence="3" key="1">
    <citation type="journal article" date="2012" name="J. Microbiol. Biotechnol.">
        <title>Ramlibacter ginsenosidimutans sp. nov., with ginsenoside-converting activity.</title>
        <authorList>
            <person name="Wang L."/>
            <person name="An D.S."/>
            <person name="Kim S.G."/>
            <person name="Jin F.X."/>
            <person name="Kim S.C."/>
            <person name="Lee S.T."/>
            <person name="Im W.T."/>
        </authorList>
    </citation>
    <scope>NUCLEOTIDE SEQUENCE</scope>
    <source>
        <strain evidence="3">KACC 17527</strain>
    </source>
</reference>
<evidence type="ECO:0000313" key="3">
    <source>
        <dbReference type="EMBL" id="MBK6007259.1"/>
    </source>
</evidence>
<dbReference type="InterPro" id="IPR005064">
    <property type="entry name" value="BUG"/>
</dbReference>
<dbReference type="Gene3D" id="3.40.190.10">
    <property type="entry name" value="Periplasmic binding protein-like II"/>
    <property type="match status" value="1"/>
</dbReference>
<name>A0A934TTI2_9BURK</name>
<dbReference type="CDD" id="cd13578">
    <property type="entry name" value="PBP2_Bug27"/>
    <property type="match status" value="1"/>
</dbReference>
<dbReference type="AlphaFoldDB" id="A0A934TTI2"/>
<accession>A0A934TTI2</accession>
<feature type="chain" id="PRO_5037771805" evidence="2">
    <location>
        <begin position="27"/>
        <end position="326"/>
    </location>
</feature>
<reference evidence="3" key="2">
    <citation type="submission" date="2021-01" db="EMBL/GenBank/DDBJ databases">
        <authorList>
            <person name="Kang M."/>
        </authorList>
    </citation>
    <scope>NUCLEOTIDE SEQUENCE</scope>
    <source>
        <strain evidence="3">KACC 17527</strain>
    </source>
</reference>
<feature type="signal peptide" evidence="2">
    <location>
        <begin position="1"/>
        <end position="26"/>
    </location>
</feature>
<dbReference type="RefSeq" id="WP_201172282.1">
    <property type="nucleotide sequence ID" value="NZ_JAEPWM010000005.1"/>
</dbReference>
<keyword evidence="4" id="KW-1185">Reference proteome</keyword>
<dbReference type="PANTHER" id="PTHR42928:SF5">
    <property type="entry name" value="BLR1237 PROTEIN"/>
    <property type="match status" value="1"/>
</dbReference>
<proteinExistence type="inferred from homology"/>
<evidence type="ECO:0000256" key="2">
    <source>
        <dbReference type="SAM" id="SignalP"/>
    </source>
</evidence>
<dbReference type="Gene3D" id="3.40.190.150">
    <property type="entry name" value="Bordetella uptake gene, domain 1"/>
    <property type="match status" value="1"/>
</dbReference>
<dbReference type="InterPro" id="IPR042100">
    <property type="entry name" value="Bug_dom1"/>
</dbReference>
<dbReference type="EMBL" id="JAEPWM010000005">
    <property type="protein sequence ID" value="MBK6007259.1"/>
    <property type="molecule type" value="Genomic_DNA"/>
</dbReference>
<dbReference type="PIRSF" id="PIRSF017082">
    <property type="entry name" value="YflP"/>
    <property type="match status" value="1"/>
</dbReference>
<keyword evidence="2" id="KW-0732">Signal</keyword>
<protein>
    <submittedName>
        <fullName evidence="3">Tripartite tricarboxylate transporter substrate binding protein</fullName>
    </submittedName>
</protein>
<dbReference type="Proteomes" id="UP000630528">
    <property type="component" value="Unassembled WGS sequence"/>
</dbReference>
<evidence type="ECO:0000256" key="1">
    <source>
        <dbReference type="ARBA" id="ARBA00006987"/>
    </source>
</evidence>
<sequence>MSIRLKPFLAVALSLAGAIATTAASADTFPTKPVHLIVPQTPGGASDALARIVGQKLSERWGQPVIVENRPGAGGNVGTEFVARAPADGTTLLMSYVGTQAINGSVYKNLTYDPYKDFTTVATVATVPFALVTNLQFPAKNMSELVAYAKAHPGQVNFGSAGNGSLNQLLGEMVNMQAGTQLVHVPYKGVAGAMTDTISGQVQMVFSSLPSVAGHIRNEKLRAIAITGSKRSPAFPTVPTLGESGLTGFDISPWFGLLGPAGMPEAVTRKINADVNEILRDKDVQEKFAAAGADPYASTPEQFGRVLQEDIVKWAKVVKASGARID</sequence>
<gene>
    <name evidence="3" type="ORF">JJB11_14255</name>
</gene>
<comment type="caution">
    <text evidence="3">The sequence shown here is derived from an EMBL/GenBank/DDBJ whole genome shotgun (WGS) entry which is preliminary data.</text>
</comment>
<evidence type="ECO:0000313" key="4">
    <source>
        <dbReference type="Proteomes" id="UP000630528"/>
    </source>
</evidence>
<dbReference type="SUPFAM" id="SSF53850">
    <property type="entry name" value="Periplasmic binding protein-like II"/>
    <property type="match status" value="1"/>
</dbReference>
<dbReference type="PANTHER" id="PTHR42928">
    <property type="entry name" value="TRICARBOXYLATE-BINDING PROTEIN"/>
    <property type="match status" value="1"/>
</dbReference>
<organism evidence="3 4">
    <name type="scientific">Ramlibacter ginsenosidimutans</name>
    <dbReference type="NCBI Taxonomy" id="502333"/>
    <lineage>
        <taxon>Bacteria</taxon>
        <taxon>Pseudomonadati</taxon>
        <taxon>Pseudomonadota</taxon>
        <taxon>Betaproteobacteria</taxon>
        <taxon>Burkholderiales</taxon>
        <taxon>Comamonadaceae</taxon>
        <taxon>Ramlibacter</taxon>
    </lineage>
</organism>
<comment type="similarity">
    <text evidence="1">Belongs to the UPF0065 (bug) family.</text>
</comment>